<proteinExistence type="predicted"/>
<dbReference type="RefSeq" id="WP_353946370.1">
    <property type="nucleotide sequence ID" value="NZ_CP159534.1"/>
</dbReference>
<accession>A0AAU8J3C4</accession>
<gene>
    <name evidence="3" type="ORF">ABII15_35405</name>
</gene>
<dbReference type="InterPro" id="IPR029016">
    <property type="entry name" value="GAF-like_dom_sf"/>
</dbReference>
<feature type="transmembrane region" description="Helical" evidence="2">
    <location>
        <begin position="6"/>
        <end position="24"/>
    </location>
</feature>
<dbReference type="AlphaFoldDB" id="A0AAU8J3C4"/>
<feature type="compositionally biased region" description="Polar residues" evidence="1">
    <location>
        <begin position="249"/>
        <end position="258"/>
    </location>
</feature>
<sequence>MAVSKAIALALLPIVSPGLTYFCGSQLARAEGMVRWCFIGLGALFAIMAPLLSWFSQKRERRNAVIKNEAVISAVADQMGTLVTKPDNREATLTTIRNRLTDCAAQHAGPKARAGFFALRNRRQLRLVAYCNRDTEPSQLDRRDEERLLNAMNGKEIVYVKDTLNADGNLDISLGDSYRSAIAAPVYAGNEPQGILLIDAPEPKQLTKKHVRASYIRAITHLLGTAHAMGDVDRNGRTVPRQPGRGQNGKPTPTQGKD</sequence>
<dbReference type="KEGG" id="stac:ABII15_35405"/>
<name>A0AAU8J3C4_9ACTN</name>
<dbReference type="SUPFAM" id="SSF55781">
    <property type="entry name" value="GAF domain-like"/>
    <property type="match status" value="1"/>
</dbReference>
<evidence type="ECO:0000256" key="1">
    <source>
        <dbReference type="SAM" id="MobiDB-lite"/>
    </source>
</evidence>
<dbReference type="EMBL" id="CP159534">
    <property type="protein sequence ID" value="XCJ74934.1"/>
    <property type="molecule type" value="Genomic_DNA"/>
</dbReference>
<evidence type="ECO:0000313" key="3">
    <source>
        <dbReference type="EMBL" id="XCJ74934.1"/>
    </source>
</evidence>
<feature type="transmembrane region" description="Helical" evidence="2">
    <location>
        <begin position="36"/>
        <end position="55"/>
    </location>
</feature>
<feature type="region of interest" description="Disordered" evidence="1">
    <location>
        <begin position="229"/>
        <end position="258"/>
    </location>
</feature>
<evidence type="ECO:0000256" key="2">
    <source>
        <dbReference type="SAM" id="Phobius"/>
    </source>
</evidence>
<dbReference type="Gene3D" id="3.30.450.40">
    <property type="match status" value="1"/>
</dbReference>
<keyword evidence="2" id="KW-0472">Membrane</keyword>
<protein>
    <recommendedName>
        <fullName evidence="4">GAF domain-containing protein</fullName>
    </recommendedName>
</protein>
<reference evidence="3" key="1">
    <citation type="submission" date="2024-06" db="EMBL/GenBank/DDBJ databases">
        <title>Streptomyces sp. strain HUAS MG91 genome sequences.</title>
        <authorList>
            <person name="Mo P."/>
        </authorList>
    </citation>
    <scope>NUCLEOTIDE SEQUENCE</scope>
    <source>
        <strain evidence="3">HUAS MG91</strain>
    </source>
</reference>
<organism evidence="3">
    <name type="scientific">Streptomyces tabacisoli</name>
    <dbReference type="NCBI Taxonomy" id="3156398"/>
    <lineage>
        <taxon>Bacteria</taxon>
        <taxon>Bacillati</taxon>
        <taxon>Actinomycetota</taxon>
        <taxon>Actinomycetes</taxon>
        <taxon>Kitasatosporales</taxon>
        <taxon>Streptomycetaceae</taxon>
        <taxon>Streptomyces</taxon>
    </lineage>
</organism>
<evidence type="ECO:0008006" key="4">
    <source>
        <dbReference type="Google" id="ProtNLM"/>
    </source>
</evidence>
<keyword evidence="2" id="KW-1133">Transmembrane helix</keyword>
<keyword evidence="2" id="KW-0812">Transmembrane</keyword>